<dbReference type="Pfam" id="PF00271">
    <property type="entry name" value="Helicase_C"/>
    <property type="match status" value="1"/>
</dbReference>
<dbReference type="InterPro" id="IPR022707">
    <property type="entry name" value="Mot1_central_dom"/>
</dbReference>
<dbReference type="PROSITE" id="PS51194">
    <property type="entry name" value="HELICASE_CTER"/>
    <property type="match status" value="1"/>
</dbReference>
<dbReference type="PROSITE" id="PS51192">
    <property type="entry name" value="HELICASE_ATP_BIND_1"/>
    <property type="match status" value="1"/>
</dbReference>
<dbReference type="InterPro" id="IPR038718">
    <property type="entry name" value="SNF2-like_sf"/>
</dbReference>
<dbReference type="CDD" id="cd17999">
    <property type="entry name" value="DEXHc_Mot1"/>
    <property type="match status" value="1"/>
</dbReference>
<dbReference type="Pfam" id="PF00176">
    <property type="entry name" value="SNF2-rel_dom"/>
    <property type="match status" value="1"/>
</dbReference>
<dbReference type="SMART" id="SM00487">
    <property type="entry name" value="DEXDc"/>
    <property type="match status" value="1"/>
</dbReference>
<dbReference type="Gene3D" id="3.40.50.10810">
    <property type="entry name" value="Tandem AAA-ATPase domain"/>
    <property type="match status" value="1"/>
</dbReference>
<dbReference type="GO" id="GO:0005634">
    <property type="term" value="C:nucleus"/>
    <property type="evidence" value="ECO:0007669"/>
    <property type="project" value="UniProtKB-SubCell"/>
</dbReference>
<dbReference type="GO" id="GO:0003677">
    <property type="term" value="F:DNA binding"/>
    <property type="evidence" value="ECO:0007669"/>
    <property type="project" value="UniProtKB-KW"/>
</dbReference>
<evidence type="ECO:0000256" key="6">
    <source>
        <dbReference type="ARBA" id="ARBA00022840"/>
    </source>
</evidence>
<dbReference type="Gene3D" id="1.25.10.10">
    <property type="entry name" value="Leucine-rich Repeat Variant"/>
    <property type="match status" value="1"/>
</dbReference>
<dbReference type="CDD" id="cd18793">
    <property type="entry name" value="SF2_C_SNF"/>
    <property type="match status" value="1"/>
</dbReference>
<evidence type="ECO:0000256" key="7">
    <source>
        <dbReference type="ARBA" id="ARBA00023125"/>
    </source>
</evidence>
<evidence type="ECO:0000256" key="8">
    <source>
        <dbReference type="ARBA" id="ARBA00023242"/>
    </source>
</evidence>
<dbReference type="SUPFAM" id="SSF52540">
    <property type="entry name" value="P-loop containing nucleoside triphosphate hydrolases"/>
    <property type="match status" value="2"/>
</dbReference>
<name>A0A6S7HEP9_PARCT</name>
<keyword evidence="3" id="KW-0547">Nucleotide-binding</keyword>
<dbReference type="PANTHER" id="PTHR36498:SF1">
    <property type="entry name" value="TATA-BINDING PROTEIN-ASSOCIATED FACTOR 172"/>
    <property type="match status" value="1"/>
</dbReference>
<dbReference type="Proteomes" id="UP001152795">
    <property type="component" value="Unassembled WGS sequence"/>
</dbReference>
<gene>
    <name evidence="9" type="ORF">PACLA_8A077366</name>
</gene>
<evidence type="ECO:0000313" key="9">
    <source>
        <dbReference type="EMBL" id="CAB4001603.1"/>
    </source>
</evidence>
<dbReference type="InterPro" id="IPR014001">
    <property type="entry name" value="Helicase_ATP-bd"/>
</dbReference>
<dbReference type="InterPro" id="IPR027417">
    <property type="entry name" value="P-loop_NTPase"/>
</dbReference>
<dbReference type="InterPro" id="IPR000330">
    <property type="entry name" value="SNF2_N"/>
</dbReference>
<dbReference type="InterPro" id="IPR044078">
    <property type="entry name" value="Mot1_ATP-bd"/>
</dbReference>
<evidence type="ECO:0000256" key="4">
    <source>
        <dbReference type="ARBA" id="ARBA00022801"/>
    </source>
</evidence>
<dbReference type="SMART" id="SM00490">
    <property type="entry name" value="HELICc"/>
    <property type="match status" value="1"/>
</dbReference>
<keyword evidence="4" id="KW-0378">Hydrolase</keyword>
<comment type="subcellular location">
    <subcellularLocation>
        <location evidence="1">Nucleus</location>
    </subcellularLocation>
</comment>
<dbReference type="GO" id="GO:0016887">
    <property type="term" value="F:ATP hydrolysis activity"/>
    <property type="evidence" value="ECO:0007669"/>
    <property type="project" value="InterPro"/>
</dbReference>
<dbReference type="EMBL" id="CACRXK020004132">
    <property type="protein sequence ID" value="CAB4001603.1"/>
    <property type="molecule type" value="Genomic_DNA"/>
</dbReference>
<keyword evidence="10" id="KW-1185">Reference proteome</keyword>
<dbReference type="InterPro" id="IPR016024">
    <property type="entry name" value="ARM-type_fold"/>
</dbReference>
<dbReference type="InterPro" id="IPR001650">
    <property type="entry name" value="Helicase_C-like"/>
</dbReference>
<sequence>MLLAAIVSSTGIQSEEAITGKQGVSLSSVVPRLWPFLRHNILSVRKATLQTLKIILETYRKRLDKASSPQTCWLTPILEDAMRHFFERFLVEQNKELLGLLQEVWRSTIGCVQSRQLATVTAQWINIWLSMAMYPKSAAFNPAWIISTPVQLKEGAKKSVTTDNIGGILVGKTEAEVDSIIVQSRHASSRALGFLGFYLSSIGDDVCLAALDLFVQCLHGALMSTSGSQYMVAAMTVTEWASLDKSCLNLSSLGSKLIEVLTAHVVYDEVGVLFTRLQTDCQSLQIAFQEKGIDTSSVNQSGYHTIEGATSLVSTVFEEAVKNLSAKDVGVLESKRRHLVATIGQLQYEFEKHSVRVLSLIAGALVTMRTLPPKLNPVIRPLMDAIKKEEDPAMQQHAAYNLTQLLEFCLQRTPCPNSKIVKNLCSFACNDPNETPIVAVNPKTPSAATSSQVTNGSVVDGRYSGIITLAKQNENKSVNSSTKKEGSKLAAVVDVPSSVIKDTQKDDENQKNVKLQRNGAELTLRNIAKHFKEKLPEKIPELWNIMIGTLERNLHNVPDLQVLQDNDSSAQEIVNSLQLLELLAPTLNKVLQEKVLALISSSLRSLEHPYNSVRHMTSRVVGTLGTLFTSRVMEMVLDQVVPLLNNVDNIGAREGAIEAIYYITNRLQVDVIPYVILLIIPTLGAMSDHSEQVRLMAAQCFATLISLMPLESSARPVQLSAVLSEKRDEERHFLKQLFGETKLDNFVVPIPIKAELRKYQQDGVNWLAFLRKYKLHGILCDDILYLVYMGLGKTLQTICIVAGDHQEKVAASKEESNVQLLPSLVICPPTLTGHWCYEVEKFVAKEHLNPLHYTGPPGERIRLRQKVKKHNLVIASYDIVRNDSDFFKSVSWNYCVLDEGHIIKNAKTKMSKVIKELRASHRLILSGTPIQNNVLELWSLFDFLMPGFLGSEKKFQTQYGKPILMSRDAKSSSKEQEEGALAMEALHRQVLPFLLRRMKEDVLQDLPPKIIQDYYCELSPLQLQLYEDFAKTKAKQDMENSLTNDGERKKKGPPHVFQALQYLRKVCNHPALVLTPSHPEHQRITAQLKHQSTTLHDINNASKLVALRQLLQDCGIGTVHTSDGVTDPIVSQHRVLLFCQFKSMLDIVEQDLFKSHMPTVTYLRLDGSTPAGQRHSLVQRFNDDPSIDVLLLTTHVGGLGLNLTGADTVIFLEHDWNPMKDAQAMDRAHRIGQKKVVNVYRLITRGTLEEKIMGLQKFKLNIANTVITQENSSFASMDTSQVLDLFTVENKKDKTTAKKPAANKASMSDVLENLGDLWEEDQYEQEYDLNSFMNKLTS</sequence>
<dbReference type="InterPro" id="IPR011989">
    <property type="entry name" value="ARM-like"/>
</dbReference>
<keyword evidence="7" id="KW-0238">DNA-binding</keyword>
<keyword evidence="5" id="KW-0347">Helicase</keyword>
<protein>
    <submittedName>
        <fullName evidence="9">TATA-binding -associated factor 172</fullName>
    </submittedName>
</protein>
<evidence type="ECO:0000313" key="10">
    <source>
        <dbReference type="Proteomes" id="UP001152795"/>
    </source>
</evidence>
<dbReference type="InterPro" id="IPR044972">
    <property type="entry name" value="Mot1"/>
</dbReference>
<dbReference type="PANTHER" id="PTHR36498">
    <property type="entry name" value="TATA-BINDING PROTEIN-ASSOCIATED FACTOR 172"/>
    <property type="match status" value="1"/>
</dbReference>
<dbReference type="SUPFAM" id="SSF48371">
    <property type="entry name" value="ARM repeat"/>
    <property type="match status" value="1"/>
</dbReference>
<reference evidence="9" key="1">
    <citation type="submission" date="2020-04" db="EMBL/GenBank/DDBJ databases">
        <authorList>
            <person name="Alioto T."/>
            <person name="Alioto T."/>
            <person name="Gomez Garrido J."/>
        </authorList>
    </citation>
    <scope>NUCLEOTIDE SEQUENCE</scope>
    <source>
        <strain evidence="9">A484AB</strain>
    </source>
</reference>
<dbReference type="InterPro" id="IPR049730">
    <property type="entry name" value="SNF2/RAD54-like_C"/>
</dbReference>
<dbReference type="FunFam" id="3.40.50.300:FF:000428">
    <property type="entry name" value="TATA-binding protein-associated factor 172"/>
    <property type="match status" value="1"/>
</dbReference>
<comment type="caution">
    <text evidence="9">The sequence shown here is derived from an EMBL/GenBank/DDBJ whole genome shotgun (WGS) entry which is preliminary data.</text>
</comment>
<dbReference type="Gene3D" id="3.40.50.300">
    <property type="entry name" value="P-loop containing nucleotide triphosphate hydrolases"/>
    <property type="match status" value="1"/>
</dbReference>
<dbReference type="GO" id="GO:0004386">
    <property type="term" value="F:helicase activity"/>
    <property type="evidence" value="ECO:0007669"/>
    <property type="project" value="UniProtKB-KW"/>
</dbReference>
<evidence type="ECO:0000256" key="1">
    <source>
        <dbReference type="ARBA" id="ARBA00004123"/>
    </source>
</evidence>
<dbReference type="OrthoDB" id="10252227at2759"/>
<keyword evidence="6" id="KW-0067">ATP-binding</keyword>
<keyword evidence="8" id="KW-0539">Nucleus</keyword>
<dbReference type="Pfam" id="PF12054">
    <property type="entry name" value="DUF3535"/>
    <property type="match status" value="1"/>
</dbReference>
<accession>A0A6S7HEP9</accession>
<dbReference type="GO" id="GO:0017025">
    <property type="term" value="F:TBP-class protein binding"/>
    <property type="evidence" value="ECO:0007669"/>
    <property type="project" value="InterPro"/>
</dbReference>
<dbReference type="GO" id="GO:0005524">
    <property type="term" value="F:ATP binding"/>
    <property type="evidence" value="ECO:0007669"/>
    <property type="project" value="UniProtKB-KW"/>
</dbReference>
<evidence type="ECO:0000256" key="3">
    <source>
        <dbReference type="ARBA" id="ARBA00022741"/>
    </source>
</evidence>
<keyword evidence="2" id="KW-0677">Repeat</keyword>
<evidence type="ECO:0000256" key="2">
    <source>
        <dbReference type="ARBA" id="ARBA00022737"/>
    </source>
</evidence>
<evidence type="ECO:0000256" key="5">
    <source>
        <dbReference type="ARBA" id="ARBA00022806"/>
    </source>
</evidence>
<dbReference type="FunFam" id="3.40.50.10810:FF:000009">
    <property type="entry name" value="B-TFIID TATA-box-binding protein-associated factor 1"/>
    <property type="match status" value="1"/>
</dbReference>
<organism evidence="9 10">
    <name type="scientific">Paramuricea clavata</name>
    <name type="common">Red gorgonian</name>
    <name type="synonym">Violescent sea-whip</name>
    <dbReference type="NCBI Taxonomy" id="317549"/>
    <lineage>
        <taxon>Eukaryota</taxon>
        <taxon>Metazoa</taxon>
        <taxon>Cnidaria</taxon>
        <taxon>Anthozoa</taxon>
        <taxon>Octocorallia</taxon>
        <taxon>Malacalcyonacea</taxon>
        <taxon>Plexauridae</taxon>
        <taxon>Paramuricea</taxon>
    </lineage>
</organism>
<proteinExistence type="predicted"/>